<keyword evidence="5 7" id="KW-0862">Zinc</keyword>
<dbReference type="InterPro" id="IPR036291">
    <property type="entry name" value="NAD(P)-bd_dom_sf"/>
</dbReference>
<dbReference type="VEuPathDB" id="FungiDB:CCM_08720"/>
<dbReference type="OrthoDB" id="1560166at2759"/>
<dbReference type="EMBL" id="CP023324">
    <property type="protein sequence ID" value="ATY62272.1"/>
    <property type="molecule type" value="Genomic_DNA"/>
</dbReference>
<evidence type="ECO:0000256" key="2">
    <source>
        <dbReference type="ARBA" id="ARBA00005179"/>
    </source>
</evidence>
<dbReference type="InterPro" id="IPR000073">
    <property type="entry name" value="AB_hydrolase_1"/>
</dbReference>
<dbReference type="InterPro" id="IPR020843">
    <property type="entry name" value="ER"/>
</dbReference>
<keyword evidence="4 7" id="KW-0479">Metal-binding</keyword>
<dbReference type="SUPFAM" id="SSF53474">
    <property type="entry name" value="alpha/beta-Hydrolases"/>
    <property type="match status" value="1"/>
</dbReference>
<evidence type="ECO:0000256" key="6">
    <source>
        <dbReference type="ARBA" id="ARBA00023002"/>
    </source>
</evidence>
<keyword evidence="6" id="KW-0560">Oxidoreductase</keyword>
<dbReference type="Pfam" id="PF08240">
    <property type="entry name" value="ADH_N"/>
    <property type="match status" value="1"/>
</dbReference>
<evidence type="ECO:0000256" key="5">
    <source>
        <dbReference type="ARBA" id="ARBA00022833"/>
    </source>
</evidence>
<evidence type="ECO:0000259" key="8">
    <source>
        <dbReference type="SMART" id="SM00829"/>
    </source>
</evidence>
<dbReference type="VEuPathDB" id="FungiDB:CCM_08721"/>
<dbReference type="PROSITE" id="PS00059">
    <property type="entry name" value="ADH_ZINC"/>
    <property type="match status" value="1"/>
</dbReference>
<sequence length="675" mass="72138">MLLSERRTLLNSRGYTYSFIYVPARDGKPTLLFLHGFPSHADDWERQAGHLAPLGYGVVAPDLLGYGATTTPAAVASYTFKRMSDDVVEILDHLRLPAVVGVGHDLGAQFLGRLAAYHPTRLRGLVFLAVGSGRPGRPFDVDAIQQATEKAAGFAMFGYLSWLGGDEDPHAVLEAHAPSVMSLLFAADRGAWNTHLHPVGAMRQFVTADRKIPVGAWYTPAMQQAHLAVFAATGGYSGATRWYRMLVTNASLEEEQAIAGATLEQPSVIVADAQAMSAQRGMLAEWVPDLTAKELDSGHWPHIEGIVAYSEHEWVWEELLTREPHEDEFLVEMIATGVCHTDIAGYGGIYPRVLGHEGAGRILQLGSGAQREQYVEGDLVILSAAACLDCHYCKTGHPAFCINHAAVTLTANEPNFVLARDPSQVIGGGYFGQSSFVSHAPVKVSCAANVTKLIRDAEELKMYAPLGCGIMTGAGSITHVGLCKPDDVLAVVGLGGVGQAAVCAAKKLGVKTIVAVDLLDSRIELAKTLGATHSLNSSPDVLRGTGVDMATALRSVTPGALGCTHILDTSPSVHVLDQCLQALRKNGTVLQVGLKPVGATLELDVLAHMVNGRRLVGVLEGDRDPAEALPELVSWVKDGTLPMEKLLTHFPAREFVAARAKMEGGEVIKSVLVWD</sequence>
<protein>
    <submittedName>
        <fullName evidence="9">Alcohol dehydrogenase zinc-type</fullName>
    </submittedName>
</protein>
<dbReference type="GO" id="GO:0016491">
    <property type="term" value="F:oxidoreductase activity"/>
    <property type="evidence" value="ECO:0007669"/>
    <property type="project" value="UniProtKB-KW"/>
</dbReference>
<evidence type="ECO:0000313" key="10">
    <source>
        <dbReference type="Proteomes" id="UP000323067"/>
    </source>
</evidence>
<name>A0A2H4SGP4_CORMI</name>
<dbReference type="AlphaFoldDB" id="A0A2H4SGP4"/>
<evidence type="ECO:0000313" key="9">
    <source>
        <dbReference type="EMBL" id="ATY62272.1"/>
    </source>
</evidence>
<comment type="similarity">
    <text evidence="3 7">Belongs to the zinc-containing alcohol dehydrogenase family.</text>
</comment>
<reference evidence="9 10" key="1">
    <citation type="journal article" date="2017" name="BMC Genomics">
        <title>Chromosome level assembly and secondary metabolite potential of the parasitic fungus Cordyceps militaris.</title>
        <authorList>
            <person name="Kramer G.J."/>
            <person name="Nodwell J.R."/>
        </authorList>
    </citation>
    <scope>NUCLEOTIDE SEQUENCE [LARGE SCALE GENOMIC DNA]</scope>
    <source>
        <strain evidence="9 10">ATCC 34164</strain>
    </source>
</reference>
<dbReference type="InterPro" id="IPR011032">
    <property type="entry name" value="GroES-like_sf"/>
</dbReference>
<dbReference type="VEuPathDB" id="FungiDB:A9K55_008970"/>
<dbReference type="Gene3D" id="3.90.180.10">
    <property type="entry name" value="Medium-chain alcohol dehydrogenases, catalytic domain"/>
    <property type="match status" value="1"/>
</dbReference>
<comment type="pathway">
    <text evidence="2">Secondary metabolite biosynthesis.</text>
</comment>
<feature type="domain" description="Enoyl reductase (ER)" evidence="8">
    <location>
        <begin position="310"/>
        <end position="672"/>
    </location>
</feature>
<dbReference type="InterPro" id="IPR002328">
    <property type="entry name" value="ADH_Zn_CS"/>
</dbReference>
<dbReference type="PRINTS" id="PR00412">
    <property type="entry name" value="EPOXHYDRLASE"/>
</dbReference>
<organism evidence="9 10">
    <name type="scientific">Cordyceps militaris</name>
    <name type="common">Caterpillar fungus</name>
    <name type="synonym">Clavaria militaris</name>
    <dbReference type="NCBI Taxonomy" id="73501"/>
    <lineage>
        <taxon>Eukaryota</taxon>
        <taxon>Fungi</taxon>
        <taxon>Dikarya</taxon>
        <taxon>Ascomycota</taxon>
        <taxon>Pezizomycotina</taxon>
        <taxon>Sordariomycetes</taxon>
        <taxon>Hypocreomycetidae</taxon>
        <taxon>Hypocreales</taxon>
        <taxon>Cordycipitaceae</taxon>
        <taxon>Cordyceps</taxon>
    </lineage>
</organism>
<evidence type="ECO:0000256" key="1">
    <source>
        <dbReference type="ARBA" id="ARBA00001947"/>
    </source>
</evidence>
<dbReference type="SUPFAM" id="SSF51735">
    <property type="entry name" value="NAD(P)-binding Rossmann-fold domains"/>
    <property type="match status" value="1"/>
</dbReference>
<proteinExistence type="inferred from homology"/>
<dbReference type="GO" id="GO:0008270">
    <property type="term" value="F:zinc ion binding"/>
    <property type="evidence" value="ECO:0007669"/>
    <property type="project" value="InterPro"/>
</dbReference>
<dbReference type="Gene3D" id="3.40.50.720">
    <property type="entry name" value="NAD(P)-binding Rossmann-like Domain"/>
    <property type="match status" value="1"/>
</dbReference>
<dbReference type="Pfam" id="PF00107">
    <property type="entry name" value="ADH_zinc_N"/>
    <property type="match status" value="1"/>
</dbReference>
<dbReference type="InterPro" id="IPR000639">
    <property type="entry name" value="Epox_hydrolase-like"/>
</dbReference>
<dbReference type="Proteomes" id="UP000323067">
    <property type="component" value="Chromosome vii"/>
</dbReference>
<dbReference type="SUPFAM" id="SSF50129">
    <property type="entry name" value="GroES-like"/>
    <property type="match status" value="1"/>
</dbReference>
<dbReference type="InterPro" id="IPR013149">
    <property type="entry name" value="ADH-like_C"/>
</dbReference>
<evidence type="ECO:0000256" key="3">
    <source>
        <dbReference type="ARBA" id="ARBA00008072"/>
    </source>
</evidence>
<dbReference type="InterPro" id="IPR029058">
    <property type="entry name" value="AB_hydrolase_fold"/>
</dbReference>
<dbReference type="Gene3D" id="3.40.50.1820">
    <property type="entry name" value="alpha/beta hydrolase"/>
    <property type="match status" value="1"/>
</dbReference>
<dbReference type="Pfam" id="PF00561">
    <property type="entry name" value="Abhydrolase_1"/>
    <property type="match status" value="1"/>
</dbReference>
<dbReference type="PANTHER" id="PTHR43350">
    <property type="entry name" value="NAD-DEPENDENT ALCOHOL DEHYDROGENASE"/>
    <property type="match status" value="1"/>
</dbReference>
<dbReference type="SMART" id="SM00829">
    <property type="entry name" value="PKS_ER"/>
    <property type="match status" value="1"/>
</dbReference>
<dbReference type="PANTHER" id="PTHR43350:SF18">
    <property type="entry name" value="ENOYL REDUCTASE (ER) DOMAIN-CONTAINING PROTEIN"/>
    <property type="match status" value="1"/>
</dbReference>
<comment type="cofactor">
    <cofactor evidence="1 7">
        <name>Zn(2+)</name>
        <dbReference type="ChEBI" id="CHEBI:29105"/>
    </cofactor>
</comment>
<accession>A0A2H4SGP4</accession>
<evidence type="ECO:0000256" key="4">
    <source>
        <dbReference type="ARBA" id="ARBA00022723"/>
    </source>
</evidence>
<gene>
    <name evidence="9" type="ORF">A9K55_008970</name>
</gene>
<evidence type="ECO:0000256" key="7">
    <source>
        <dbReference type="RuleBase" id="RU361277"/>
    </source>
</evidence>
<dbReference type="InterPro" id="IPR013154">
    <property type="entry name" value="ADH-like_N"/>
</dbReference>